<comment type="caution">
    <text evidence="6">The sequence shown here is derived from an EMBL/GenBank/DDBJ whole genome shotgun (WGS) entry which is preliminary data.</text>
</comment>
<keyword evidence="7" id="KW-1185">Reference proteome</keyword>
<keyword evidence="3" id="KW-0813">Transport</keyword>
<comment type="similarity">
    <text evidence="1">Belongs to the leucine-binding protein family.</text>
</comment>
<proteinExistence type="inferred from homology"/>
<sequence>MKTIVGIVCAVLLGTSAAKAEIVIGAVLSLTGPAASLGIPAKSTIDLLPRQIGDETVRYVVLDDASDPSAAVRAARKLVDEHKVDAIIGPSVTPTSLALLEVLGPSKTPGISLAGSGIIASPVEGNKRWSFKLAAGEDIQAGRVFDHLAKTGISSVAFIGFNDSFGDSFIGTFKKEAAARNVPVLADERYGRTDTSVTAQVLKIISANPGAVIIGASGTPGVMPVLELRKLGYGGAIYINQGMANSDVLRVGGAALEGAFLPTPPALVAEQLPDANPVKAVATEYVQAYEKVHGPNSRSLFGATAQDAFLLIRHGAEQALKSAKPGTAEFRTAVRDAMENARELIGTEAVFNLTPTDHNGTDRRASVIVRVDGGKWVYVPVDD</sequence>
<dbReference type="EMBL" id="JAASQI010000011">
    <property type="protein sequence ID" value="NIJ59969.1"/>
    <property type="molecule type" value="Genomic_DNA"/>
</dbReference>
<organism evidence="6 7">
    <name type="scientific">Pseudochelatococcus lubricantis</name>
    <dbReference type="NCBI Taxonomy" id="1538102"/>
    <lineage>
        <taxon>Bacteria</taxon>
        <taxon>Pseudomonadati</taxon>
        <taxon>Pseudomonadota</taxon>
        <taxon>Alphaproteobacteria</taxon>
        <taxon>Hyphomicrobiales</taxon>
        <taxon>Chelatococcaceae</taxon>
        <taxon>Pseudochelatococcus</taxon>
    </lineage>
</organism>
<accession>A0ABX0V654</accession>
<dbReference type="PANTHER" id="PTHR30483:SF38">
    <property type="entry name" value="BLR7848 PROTEIN"/>
    <property type="match status" value="1"/>
</dbReference>
<evidence type="ECO:0000313" key="7">
    <source>
        <dbReference type="Proteomes" id="UP001429580"/>
    </source>
</evidence>
<dbReference type="InterPro" id="IPR051010">
    <property type="entry name" value="BCAA_transport"/>
</dbReference>
<feature type="signal peptide" evidence="4">
    <location>
        <begin position="1"/>
        <end position="20"/>
    </location>
</feature>
<dbReference type="CDD" id="cd06333">
    <property type="entry name" value="PBP1_ABC_RPA1789-like"/>
    <property type="match status" value="1"/>
</dbReference>
<dbReference type="RefSeq" id="WP_166955883.1">
    <property type="nucleotide sequence ID" value="NZ_JAASQI010000011.1"/>
</dbReference>
<evidence type="ECO:0000256" key="4">
    <source>
        <dbReference type="SAM" id="SignalP"/>
    </source>
</evidence>
<dbReference type="InterPro" id="IPR028081">
    <property type="entry name" value="Leu-bd"/>
</dbReference>
<keyword evidence="3" id="KW-0029">Amino-acid transport</keyword>
<gene>
    <name evidence="6" type="ORF">FHS82_003830</name>
</gene>
<dbReference type="Gene3D" id="3.40.50.2300">
    <property type="match status" value="2"/>
</dbReference>
<evidence type="ECO:0000259" key="5">
    <source>
        <dbReference type="Pfam" id="PF13458"/>
    </source>
</evidence>
<reference evidence="6 7" key="1">
    <citation type="submission" date="2020-03" db="EMBL/GenBank/DDBJ databases">
        <title>Genomic Encyclopedia of Type Strains, Phase IV (KMG-IV): sequencing the most valuable type-strain genomes for metagenomic binning, comparative biology and taxonomic classification.</title>
        <authorList>
            <person name="Goeker M."/>
        </authorList>
    </citation>
    <scope>NUCLEOTIDE SEQUENCE [LARGE SCALE GENOMIC DNA]</scope>
    <source>
        <strain evidence="6 7">DSM 103870</strain>
    </source>
</reference>
<feature type="chain" id="PRO_5046796414" evidence="4">
    <location>
        <begin position="21"/>
        <end position="383"/>
    </location>
</feature>
<dbReference type="Pfam" id="PF13458">
    <property type="entry name" value="Peripla_BP_6"/>
    <property type="match status" value="1"/>
</dbReference>
<dbReference type="Proteomes" id="UP001429580">
    <property type="component" value="Unassembled WGS sequence"/>
</dbReference>
<evidence type="ECO:0000256" key="2">
    <source>
        <dbReference type="ARBA" id="ARBA00022729"/>
    </source>
</evidence>
<dbReference type="SUPFAM" id="SSF53822">
    <property type="entry name" value="Periplasmic binding protein-like I"/>
    <property type="match status" value="1"/>
</dbReference>
<protein>
    <submittedName>
        <fullName evidence="6">Branched-chain amino acid transport system substrate-binding protein</fullName>
    </submittedName>
</protein>
<evidence type="ECO:0000256" key="3">
    <source>
        <dbReference type="ARBA" id="ARBA00022970"/>
    </source>
</evidence>
<keyword evidence="2 4" id="KW-0732">Signal</keyword>
<dbReference type="InterPro" id="IPR028082">
    <property type="entry name" value="Peripla_BP_I"/>
</dbReference>
<dbReference type="PANTHER" id="PTHR30483">
    <property type="entry name" value="LEUCINE-SPECIFIC-BINDING PROTEIN"/>
    <property type="match status" value="1"/>
</dbReference>
<name>A0ABX0V654_9HYPH</name>
<evidence type="ECO:0000256" key="1">
    <source>
        <dbReference type="ARBA" id="ARBA00010062"/>
    </source>
</evidence>
<feature type="domain" description="Leucine-binding protein" evidence="5">
    <location>
        <begin position="21"/>
        <end position="374"/>
    </location>
</feature>
<evidence type="ECO:0000313" key="6">
    <source>
        <dbReference type="EMBL" id="NIJ59969.1"/>
    </source>
</evidence>